<comment type="caution">
    <text evidence="1">The sequence shown here is derived from an EMBL/GenBank/DDBJ whole genome shotgun (WGS) entry which is preliminary data.</text>
</comment>
<gene>
    <name evidence="1" type="ORF">PoB_000164600</name>
</gene>
<sequence length="148" mass="16213">MAAAAPAGGTKNQGRALAGCNFVAQDQIWKDHVGHEAAATKTWPANWNFLTTDYEELVREDFPNREPDKSKREAAKKAVKNLIEVPPVTPIDKYITVLPSTRPVPKTTAGQVGWRSTDKSLALEKYGGYAKPKGGLVKQLNWPQEGVD</sequence>
<evidence type="ECO:0000313" key="1">
    <source>
        <dbReference type="EMBL" id="GFN75140.1"/>
    </source>
</evidence>
<reference evidence="1 2" key="1">
    <citation type="journal article" date="2021" name="Elife">
        <title>Chloroplast acquisition without the gene transfer in kleptoplastic sea slugs, Plakobranchus ocellatus.</title>
        <authorList>
            <person name="Maeda T."/>
            <person name="Takahashi S."/>
            <person name="Yoshida T."/>
            <person name="Shimamura S."/>
            <person name="Takaki Y."/>
            <person name="Nagai Y."/>
            <person name="Toyoda A."/>
            <person name="Suzuki Y."/>
            <person name="Arimoto A."/>
            <person name="Ishii H."/>
            <person name="Satoh N."/>
            <person name="Nishiyama T."/>
            <person name="Hasebe M."/>
            <person name="Maruyama T."/>
            <person name="Minagawa J."/>
            <person name="Obokata J."/>
            <person name="Shigenobu S."/>
        </authorList>
    </citation>
    <scope>NUCLEOTIDE SEQUENCE [LARGE SCALE GENOMIC DNA]</scope>
</reference>
<proteinExistence type="predicted"/>
<dbReference type="InterPro" id="IPR020339">
    <property type="entry name" value="C20orf85-like"/>
</dbReference>
<dbReference type="Pfam" id="PF14945">
    <property type="entry name" value="LLC1"/>
    <property type="match status" value="1"/>
</dbReference>
<dbReference type="EMBL" id="BLXT01000255">
    <property type="protein sequence ID" value="GFN75140.1"/>
    <property type="molecule type" value="Genomic_DNA"/>
</dbReference>
<dbReference type="AlphaFoldDB" id="A0AAV3X433"/>
<dbReference type="PANTHER" id="PTHR31909">
    <property type="entry name" value="CHROMOSOME 20 ORF85 FAMILY MEMBER"/>
    <property type="match status" value="1"/>
</dbReference>
<evidence type="ECO:0000313" key="2">
    <source>
        <dbReference type="Proteomes" id="UP000735302"/>
    </source>
</evidence>
<keyword evidence="2" id="KW-1185">Reference proteome</keyword>
<protein>
    <submittedName>
        <fullName evidence="1">Chromosome 20 open reading frame 85</fullName>
    </submittedName>
</protein>
<name>A0AAV3X433_9GAST</name>
<dbReference type="PANTHER" id="PTHR31909:SF3">
    <property type="entry name" value="SIMILAR TO PROTEIN C20ORF85 HOMOLOG"/>
    <property type="match status" value="1"/>
</dbReference>
<accession>A0AAV3X433</accession>
<dbReference type="Proteomes" id="UP000735302">
    <property type="component" value="Unassembled WGS sequence"/>
</dbReference>
<organism evidence="1 2">
    <name type="scientific">Plakobranchus ocellatus</name>
    <dbReference type="NCBI Taxonomy" id="259542"/>
    <lineage>
        <taxon>Eukaryota</taxon>
        <taxon>Metazoa</taxon>
        <taxon>Spiralia</taxon>
        <taxon>Lophotrochozoa</taxon>
        <taxon>Mollusca</taxon>
        <taxon>Gastropoda</taxon>
        <taxon>Heterobranchia</taxon>
        <taxon>Euthyneura</taxon>
        <taxon>Panpulmonata</taxon>
        <taxon>Sacoglossa</taxon>
        <taxon>Placobranchoidea</taxon>
        <taxon>Plakobranchidae</taxon>
        <taxon>Plakobranchus</taxon>
    </lineage>
</organism>